<dbReference type="Proteomes" id="UP000192276">
    <property type="component" value="Unassembled WGS sequence"/>
</dbReference>
<accession>A0A1V9F2E8</accession>
<name>A0A1V9F2E8_9BACT</name>
<organism evidence="1 2">
    <name type="scientific">Niastella populi</name>
    <dbReference type="NCBI Taxonomy" id="550983"/>
    <lineage>
        <taxon>Bacteria</taxon>
        <taxon>Pseudomonadati</taxon>
        <taxon>Bacteroidota</taxon>
        <taxon>Chitinophagia</taxon>
        <taxon>Chitinophagales</taxon>
        <taxon>Chitinophagaceae</taxon>
        <taxon>Niastella</taxon>
    </lineage>
</organism>
<sequence>MQNYIFKDIDIHNSAINIGLRSKPYLVPMEESFEIPVTYKNKEFIFTAVLQRSGYSYRIVVNLEEISICFEPDEERNFRVVMMPGQPERAMDRIDKALVAVLHDRLVELLR</sequence>
<dbReference type="AlphaFoldDB" id="A0A1V9F2E8"/>
<gene>
    <name evidence="1" type="ORF">A4R26_28765</name>
</gene>
<evidence type="ECO:0000313" key="2">
    <source>
        <dbReference type="Proteomes" id="UP000192276"/>
    </source>
</evidence>
<proteinExistence type="predicted"/>
<evidence type="ECO:0000313" key="1">
    <source>
        <dbReference type="EMBL" id="OQP52494.1"/>
    </source>
</evidence>
<keyword evidence="2" id="KW-1185">Reference proteome</keyword>
<dbReference type="OrthoDB" id="675660at2"/>
<protein>
    <submittedName>
        <fullName evidence="1">Uncharacterized protein</fullName>
    </submittedName>
</protein>
<comment type="caution">
    <text evidence="1">The sequence shown here is derived from an EMBL/GenBank/DDBJ whole genome shotgun (WGS) entry which is preliminary data.</text>
</comment>
<reference evidence="2" key="1">
    <citation type="submission" date="2016-04" db="EMBL/GenBank/DDBJ databases">
        <authorList>
            <person name="Chen L."/>
            <person name="Zhuang W."/>
            <person name="Wang G."/>
        </authorList>
    </citation>
    <scope>NUCLEOTIDE SEQUENCE [LARGE SCALE GENOMIC DNA]</scope>
    <source>
        <strain evidence="2">208</strain>
    </source>
</reference>
<dbReference type="EMBL" id="LWBP01000214">
    <property type="protein sequence ID" value="OQP52494.1"/>
    <property type="molecule type" value="Genomic_DNA"/>
</dbReference>
<dbReference type="RefSeq" id="WP_081169773.1">
    <property type="nucleotide sequence ID" value="NZ_LWBP01000214.1"/>
</dbReference>